<feature type="transmembrane region" description="Helical" evidence="2">
    <location>
        <begin position="20"/>
        <end position="42"/>
    </location>
</feature>
<feature type="region of interest" description="Disordered" evidence="1">
    <location>
        <begin position="250"/>
        <end position="281"/>
    </location>
</feature>
<accession>A0ABQ9P3Z6</accession>
<name>A0ABQ9P3Z6_9PEZI</name>
<keyword evidence="2" id="KW-0812">Transmembrane</keyword>
<dbReference type="Proteomes" id="UP001172684">
    <property type="component" value="Unassembled WGS sequence"/>
</dbReference>
<reference evidence="3" key="1">
    <citation type="submission" date="2022-10" db="EMBL/GenBank/DDBJ databases">
        <title>Culturing micro-colonial fungi from biological soil crusts in the Mojave desert and describing Neophaeococcomyces mojavensis, and introducing the new genera and species Taxawa tesnikishii.</title>
        <authorList>
            <person name="Kurbessoian T."/>
            <person name="Stajich J.E."/>
        </authorList>
    </citation>
    <scope>NUCLEOTIDE SEQUENCE</scope>
    <source>
        <strain evidence="3">TK_1</strain>
    </source>
</reference>
<evidence type="ECO:0000313" key="3">
    <source>
        <dbReference type="EMBL" id="KAJ9667102.1"/>
    </source>
</evidence>
<dbReference type="EMBL" id="JAPDRL010000014">
    <property type="protein sequence ID" value="KAJ9667102.1"/>
    <property type="molecule type" value="Genomic_DNA"/>
</dbReference>
<feature type="compositionally biased region" description="Acidic residues" evidence="1">
    <location>
        <begin position="47"/>
        <end position="63"/>
    </location>
</feature>
<keyword evidence="4" id="KW-1185">Reference proteome</keyword>
<keyword evidence="2" id="KW-1133">Transmembrane helix</keyword>
<feature type="compositionally biased region" description="Polar residues" evidence="1">
    <location>
        <begin position="250"/>
        <end position="278"/>
    </location>
</feature>
<sequence length="438" mass="46891">MSFSYDRYETRRPTSRRTTLGYWVPLILTVTVASAGLAAWIWSERQDSDDAPPSSDDELSYGEDGDKQHGSPPSYGTEARYSEGVVREGEEGFMARMSGAIRRTPSPQQVFDSASRKVAAGVAAAGAVVGGALSSIQEEDKDAYGDHNRWDEERARRGVEAQSSQSAAAVETQVEAFGASMRGPTSSKAPAGGRRKTVAVVLSVDAPLSDLHEEEQGAYHTEHASLLSHLPQTDPSTTRLFILIYAPSLKTSRPSSSGRAQPTSSLDSSYSAITTPAQTPGEELASLDTQYTPAATTPAMSAKDADSSLYHAIHAQALRLVETPTMVMPFTTPTGHVHILRHLAPDVVYLAEALAGNSGKNVEDVKNWVGQVVVVVGGDAAGLGGLVDTEDEGEEEGRRGEGKRWWEESSMVGLGKGVEVCEGIRLGEDWERRVGGRE</sequence>
<evidence type="ECO:0000256" key="2">
    <source>
        <dbReference type="SAM" id="Phobius"/>
    </source>
</evidence>
<proteinExistence type="predicted"/>
<evidence type="ECO:0000313" key="4">
    <source>
        <dbReference type="Proteomes" id="UP001172684"/>
    </source>
</evidence>
<protein>
    <recommendedName>
        <fullName evidence="5">Peroxin Pex22-like protein</fullName>
    </recommendedName>
</protein>
<keyword evidence="2" id="KW-0472">Membrane</keyword>
<gene>
    <name evidence="3" type="ORF">H2201_002621</name>
</gene>
<evidence type="ECO:0000256" key="1">
    <source>
        <dbReference type="SAM" id="MobiDB-lite"/>
    </source>
</evidence>
<feature type="region of interest" description="Disordered" evidence="1">
    <location>
        <begin position="385"/>
        <end position="404"/>
    </location>
</feature>
<organism evidence="3 4">
    <name type="scientific">Coniosporium apollinis</name>
    <dbReference type="NCBI Taxonomy" id="61459"/>
    <lineage>
        <taxon>Eukaryota</taxon>
        <taxon>Fungi</taxon>
        <taxon>Dikarya</taxon>
        <taxon>Ascomycota</taxon>
        <taxon>Pezizomycotina</taxon>
        <taxon>Dothideomycetes</taxon>
        <taxon>Dothideomycetes incertae sedis</taxon>
        <taxon>Coniosporium</taxon>
    </lineage>
</organism>
<evidence type="ECO:0008006" key="5">
    <source>
        <dbReference type="Google" id="ProtNLM"/>
    </source>
</evidence>
<feature type="region of interest" description="Disordered" evidence="1">
    <location>
        <begin position="46"/>
        <end position="81"/>
    </location>
</feature>
<comment type="caution">
    <text evidence="3">The sequence shown here is derived from an EMBL/GenBank/DDBJ whole genome shotgun (WGS) entry which is preliminary data.</text>
</comment>